<dbReference type="RefSeq" id="WP_108311100.1">
    <property type="nucleotide sequence ID" value="NZ_NESN01000001.1"/>
</dbReference>
<dbReference type="GO" id="GO:0015288">
    <property type="term" value="F:porin activity"/>
    <property type="evidence" value="ECO:0007669"/>
    <property type="project" value="TreeGrafter"/>
</dbReference>
<keyword evidence="3" id="KW-0813">Transport</keyword>
<dbReference type="SUPFAM" id="SSF56954">
    <property type="entry name" value="Outer membrane efflux proteins (OEP)"/>
    <property type="match status" value="1"/>
</dbReference>
<evidence type="ECO:0000256" key="6">
    <source>
        <dbReference type="ARBA" id="ARBA00023136"/>
    </source>
</evidence>
<keyword evidence="4" id="KW-1134">Transmembrane beta strand</keyword>
<evidence type="ECO:0000256" key="8">
    <source>
        <dbReference type="SAM" id="Coils"/>
    </source>
</evidence>
<dbReference type="PANTHER" id="PTHR30026:SF20">
    <property type="entry name" value="OUTER MEMBRANE PROTEIN TOLC"/>
    <property type="match status" value="1"/>
</dbReference>
<dbReference type="PANTHER" id="PTHR30026">
    <property type="entry name" value="OUTER MEMBRANE PROTEIN TOLC"/>
    <property type="match status" value="1"/>
</dbReference>
<reference evidence="11 12" key="1">
    <citation type="submission" date="2017-04" db="EMBL/GenBank/DDBJ databases">
        <title>Unexpected and diverse lifestyles within the genus Limnohabitans.</title>
        <authorList>
            <person name="Kasalicky V."/>
            <person name="Mehrshad M."/>
            <person name="Andrei S.-A."/>
            <person name="Salcher M."/>
            <person name="Kratochvilova H."/>
            <person name="Simek K."/>
            <person name="Ghai R."/>
        </authorList>
    </citation>
    <scope>NUCLEOTIDE SEQUENCE [LARGE SCALE GENOMIC DNA]</scope>
    <source>
        <strain evidence="11 12">II-B4</strain>
    </source>
</reference>
<dbReference type="GO" id="GO:0015562">
    <property type="term" value="F:efflux transmembrane transporter activity"/>
    <property type="evidence" value="ECO:0007669"/>
    <property type="project" value="InterPro"/>
</dbReference>
<feature type="signal peptide" evidence="10">
    <location>
        <begin position="1"/>
        <end position="29"/>
    </location>
</feature>
<keyword evidence="12" id="KW-1185">Reference proteome</keyword>
<evidence type="ECO:0000256" key="7">
    <source>
        <dbReference type="ARBA" id="ARBA00023237"/>
    </source>
</evidence>
<proteinExistence type="inferred from homology"/>
<evidence type="ECO:0000256" key="2">
    <source>
        <dbReference type="ARBA" id="ARBA00007613"/>
    </source>
</evidence>
<dbReference type="Gene3D" id="1.20.1600.10">
    <property type="entry name" value="Outer membrane efflux proteins (OEP)"/>
    <property type="match status" value="1"/>
</dbReference>
<evidence type="ECO:0000256" key="1">
    <source>
        <dbReference type="ARBA" id="ARBA00004442"/>
    </source>
</evidence>
<protein>
    <submittedName>
        <fullName evidence="11">Transporter</fullName>
    </submittedName>
</protein>
<evidence type="ECO:0000256" key="9">
    <source>
        <dbReference type="SAM" id="MobiDB-lite"/>
    </source>
</evidence>
<evidence type="ECO:0000256" key="3">
    <source>
        <dbReference type="ARBA" id="ARBA00022448"/>
    </source>
</evidence>
<sequence>MSLYKKRSAPIRIALSVMTLSGLVLTAQAQGTSAAALSGSVSLKDVFETAWQRQPEAYALQSRRDAAQAQAKAASMLSPEPPSLEISQRSDRMTGNSGAREAEVGIAVPIWLPGQRTASADLAQAEISLVERKLLASQLRLASSVRDAWWGWLRARVDAELASEQLANAQRLAADVAKRTNAGDLAKSDQHQAEGAVAAAQAHAAQAQAASAAALAQVMALTGRTAQADLTVNAAVEPAPDSTPHTVAAVGHPLLAELEDRITMAERTAQLISAQRRSNPELTVATTRGRGAFGERYGQTVLIGIRVPLGAGPRHDARLATAQAEAIEVQSQLVLEQARIQADKQGAAARLEAARTQLDAAQRRAQLANESRSFFDKSFGLGETDLPTRLRIEAEAAEAARQAARSRIDLASAISALRQSLGLLPQ</sequence>
<organism evidence="11 12">
    <name type="scientific">Limnohabitans parvus II-B4</name>
    <dbReference type="NCBI Taxonomy" id="1293052"/>
    <lineage>
        <taxon>Bacteria</taxon>
        <taxon>Pseudomonadati</taxon>
        <taxon>Pseudomonadota</taxon>
        <taxon>Betaproteobacteria</taxon>
        <taxon>Burkholderiales</taxon>
        <taxon>Comamonadaceae</taxon>
        <taxon>Limnohabitans</taxon>
    </lineage>
</organism>
<dbReference type="GO" id="GO:0009279">
    <property type="term" value="C:cell outer membrane"/>
    <property type="evidence" value="ECO:0007669"/>
    <property type="project" value="UniProtKB-SubCell"/>
</dbReference>
<comment type="similarity">
    <text evidence="2">Belongs to the outer membrane factor (OMF) (TC 1.B.17) family.</text>
</comment>
<keyword evidence="8" id="KW-0175">Coiled coil</keyword>
<evidence type="ECO:0000256" key="10">
    <source>
        <dbReference type="SAM" id="SignalP"/>
    </source>
</evidence>
<evidence type="ECO:0000256" key="5">
    <source>
        <dbReference type="ARBA" id="ARBA00022692"/>
    </source>
</evidence>
<comment type="caution">
    <text evidence="11">The sequence shown here is derived from an EMBL/GenBank/DDBJ whole genome shotgun (WGS) entry which is preliminary data.</text>
</comment>
<dbReference type="GO" id="GO:1990281">
    <property type="term" value="C:efflux pump complex"/>
    <property type="evidence" value="ECO:0007669"/>
    <property type="project" value="TreeGrafter"/>
</dbReference>
<evidence type="ECO:0000256" key="4">
    <source>
        <dbReference type="ARBA" id="ARBA00022452"/>
    </source>
</evidence>
<evidence type="ECO:0000313" key="12">
    <source>
        <dbReference type="Proteomes" id="UP000250790"/>
    </source>
</evidence>
<keyword evidence="7" id="KW-0998">Cell outer membrane</keyword>
<dbReference type="EMBL" id="NESN01000001">
    <property type="protein sequence ID" value="PUE55090.1"/>
    <property type="molecule type" value="Genomic_DNA"/>
</dbReference>
<feature type="chain" id="PRO_5016391670" evidence="10">
    <location>
        <begin position="30"/>
        <end position="426"/>
    </location>
</feature>
<dbReference type="Pfam" id="PF02321">
    <property type="entry name" value="OEP"/>
    <property type="match status" value="1"/>
</dbReference>
<keyword evidence="5" id="KW-0812">Transmembrane</keyword>
<keyword evidence="6" id="KW-0472">Membrane</keyword>
<dbReference type="AlphaFoldDB" id="A0A315EAT6"/>
<dbReference type="Proteomes" id="UP000250790">
    <property type="component" value="Unassembled WGS sequence"/>
</dbReference>
<comment type="subcellular location">
    <subcellularLocation>
        <location evidence="1">Cell outer membrane</location>
    </subcellularLocation>
</comment>
<feature type="coiled-coil region" evidence="8">
    <location>
        <begin position="344"/>
        <end position="371"/>
    </location>
</feature>
<name>A0A315EAT6_9BURK</name>
<dbReference type="InterPro" id="IPR003423">
    <property type="entry name" value="OMP_efflux"/>
</dbReference>
<keyword evidence="10" id="KW-0732">Signal</keyword>
<dbReference type="InterPro" id="IPR051906">
    <property type="entry name" value="TolC-like"/>
</dbReference>
<accession>A0A315EAT6</accession>
<evidence type="ECO:0000313" key="11">
    <source>
        <dbReference type="EMBL" id="PUE55090.1"/>
    </source>
</evidence>
<dbReference type="OrthoDB" id="8558511at2"/>
<gene>
    <name evidence="11" type="ORF">B9Z37_00370</name>
</gene>
<feature type="region of interest" description="Disordered" evidence="9">
    <location>
        <begin position="70"/>
        <end position="96"/>
    </location>
</feature>